<reference evidence="2 3" key="1">
    <citation type="journal article" date="2017" name="Genome Announc.">
        <title>Complete Genome Sequences of Two Acetylene-Fermenting Pelobacter acetylenicus Strains.</title>
        <authorList>
            <person name="Sutton J.M."/>
            <person name="Baesman S.M."/>
            <person name="Fierst J.L."/>
            <person name="Poret-Peterson A.T."/>
            <person name="Oremland R.S."/>
            <person name="Dunlap D.S."/>
            <person name="Akob D.M."/>
        </authorList>
    </citation>
    <scope>NUCLEOTIDE SEQUENCE [LARGE SCALE GENOMIC DNA]</scope>
    <source>
        <strain evidence="2 3">DSM 3247</strain>
    </source>
</reference>
<dbReference type="Pfam" id="PF01609">
    <property type="entry name" value="DDE_Tnp_1"/>
    <property type="match status" value="1"/>
</dbReference>
<dbReference type="InterPro" id="IPR002559">
    <property type="entry name" value="Transposase_11"/>
</dbReference>
<accession>A0A1L3GF79</accession>
<dbReference type="NCBIfam" id="NF033593">
    <property type="entry name" value="transpos_ISNCY_1"/>
    <property type="match status" value="1"/>
</dbReference>
<dbReference type="RefSeq" id="WP_072286188.1">
    <property type="nucleotide sequence ID" value="NZ_CP015455.1"/>
</dbReference>
<dbReference type="GO" id="GO:0003677">
    <property type="term" value="F:DNA binding"/>
    <property type="evidence" value="ECO:0007669"/>
    <property type="project" value="InterPro"/>
</dbReference>
<dbReference type="OrthoDB" id="5407466at2"/>
<dbReference type="Proteomes" id="UP000182264">
    <property type="component" value="Chromosome"/>
</dbReference>
<name>A0A1L3GF79_SYNAC</name>
<dbReference type="GO" id="GO:0004803">
    <property type="term" value="F:transposase activity"/>
    <property type="evidence" value="ECO:0007669"/>
    <property type="project" value="InterPro"/>
</dbReference>
<evidence type="ECO:0000313" key="3">
    <source>
        <dbReference type="Proteomes" id="UP000182264"/>
    </source>
</evidence>
<keyword evidence="3" id="KW-1185">Reference proteome</keyword>
<sequence length="454" mass="52172">MRRKINRQMSIFELMHTSAIAKELRCISQILDHTPDILDAVHRDLLQGRREDTGRCGLTADQVLRCAVLKQYRELTYEELAFYLEDSVAFRSFARLEMGVYPRKSILQDSIKSLTESTWEALHHLILGYAAGTRIETGKKVRIDSTAIETNIHHPTDSSLLWDGIRIMTRWMVEGHQLRPRPDYPFSDHRRVAKKRALTILNARKQETRVAAYRDLVEVARKVCGYAREAIPVLGAYQGDSFQDGCTAHLLAQQLERALRILEKVIDQTKRRVFRDEKVPASEKIISFFESHSDIIVKSRRDTEYGHKVFFTGGASNLILDCVIARGNPADSDQYIDMLERHQQRFGTMPRQASADGGFASKDNLSFAKEHQVKDAVFSKRRGLGVLDMAKSNWVYKRLKHFRAGIEANISALKRRFGLTRCTWSGWRGFRRYVWSNVVSYNLLVLARIELAQG</sequence>
<protein>
    <recommendedName>
        <fullName evidence="1">Transposase IS4-like domain-containing protein</fullName>
    </recommendedName>
</protein>
<evidence type="ECO:0000313" key="2">
    <source>
        <dbReference type="EMBL" id="APG24348.1"/>
    </source>
</evidence>
<dbReference type="PANTHER" id="PTHR33803:SF3">
    <property type="entry name" value="BLL1974 PROTEIN"/>
    <property type="match status" value="1"/>
</dbReference>
<dbReference type="EMBL" id="CP015518">
    <property type="protein sequence ID" value="APG24348.1"/>
    <property type="molecule type" value="Genomic_DNA"/>
</dbReference>
<feature type="domain" description="Transposase IS4-like" evidence="1">
    <location>
        <begin position="313"/>
        <end position="443"/>
    </location>
</feature>
<organism evidence="2 3">
    <name type="scientific">Syntrophotalea acetylenica</name>
    <name type="common">Pelobacter acetylenicus</name>
    <dbReference type="NCBI Taxonomy" id="29542"/>
    <lineage>
        <taxon>Bacteria</taxon>
        <taxon>Pseudomonadati</taxon>
        <taxon>Thermodesulfobacteriota</taxon>
        <taxon>Desulfuromonadia</taxon>
        <taxon>Desulfuromonadales</taxon>
        <taxon>Syntrophotaleaceae</taxon>
        <taxon>Syntrophotalea</taxon>
    </lineage>
</organism>
<gene>
    <name evidence="2" type="ORF">A7E75_04340</name>
</gene>
<dbReference type="GO" id="GO:0006313">
    <property type="term" value="P:DNA transposition"/>
    <property type="evidence" value="ECO:0007669"/>
    <property type="project" value="InterPro"/>
</dbReference>
<dbReference type="AlphaFoldDB" id="A0A1L3GF79"/>
<evidence type="ECO:0000259" key="1">
    <source>
        <dbReference type="Pfam" id="PF01609"/>
    </source>
</evidence>
<dbReference type="STRING" id="29542.A6070_12975"/>
<proteinExistence type="predicted"/>
<dbReference type="PANTHER" id="PTHR33803">
    <property type="entry name" value="IS1478 TRANSPOSASE"/>
    <property type="match status" value="1"/>
</dbReference>